<dbReference type="KEGG" id="elk:111142024"/>
<evidence type="ECO:0000256" key="12">
    <source>
        <dbReference type="ARBA" id="ARBA00025304"/>
    </source>
</evidence>
<dbReference type="Pfam" id="PF05296">
    <property type="entry name" value="TAS2R"/>
    <property type="match status" value="1"/>
</dbReference>
<dbReference type="GO" id="GO:0033038">
    <property type="term" value="F:bitter taste receptor activity"/>
    <property type="evidence" value="ECO:0007669"/>
    <property type="project" value="InterPro"/>
</dbReference>
<sequence>MLSTMEVIYTVLIAGELTIGVWGNGFIVLTNCTGWIKRRDISMIDIILVSLAISRICLLCVISLDGFLICISPDTYASGKLMSIVDAFWTFSNHSSVWFTSCLSIFYLLKIANISHPLFLWLKLNINRVILGIFLMSFLSCIITSVSMNEDFWDLFKVNHKENITWELKESKIPGAFRPLILNLGVIIPFVLCLTSFLFLLFSLFRHTKQMKLYATGSRDPSTEAHMRAIKAVIIFLLLFLMYYAVFLIVTSSLLIPQGELVVMFGGMIAVIFPSSHSFILIMGNSKLREAFLKVLSVVKSFHKGRKPFVPQRILNTRRKKSTKDPLPSPNELYSVFIDAVRNH</sequence>
<evidence type="ECO:0000256" key="2">
    <source>
        <dbReference type="ARBA" id="ARBA00007376"/>
    </source>
</evidence>
<evidence type="ECO:0000313" key="17">
    <source>
        <dbReference type="Proteomes" id="UP000248482"/>
    </source>
</evidence>
<evidence type="ECO:0000256" key="4">
    <source>
        <dbReference type="ARBA" id="ARBA00022606"/>
    </source>
</evidence>
<dbReference type="InterPro" id="IPR017452">
    <property type="entry name" value="GPCR_Rhodpsn_7TM"/>
</dbReference>
<keyword evidence="17" id="KW-1185">Reference proteome</keyword>
<keyword evidence="9 14" id="KW-0675">Receptor</keyword>
<name>A0A2Y9IQ59_ENHLU</name>
<dbReference type="FunFam" id="1.20.1070.10:FF:000042">
    <property type="entry name" value="Taste receptor type 2 member 7"/>
    <property type="match status" value="1"/>
</dbReference>
<evidence type="ECO:0000259" key="16">
    <source>
        <dbReference type="PROSITE" id="PS50262"/>
    </source>
</evidence>
<feature type="transmembrane region" description="Helical" evidence="15">
    <location>
        <begin position="41"/>
        <end position="68"/>
    </location>
</feature>
<keyword evidence="8 14" id="KW-0472">Membrane</keyword>
<evidence type="ECO:0000256" key="1">
    <source>
        <dbReference type="ARBA" id="ARBA00004141"/>
    </source>
</evidence>
<feature type="transmembrane region" description="Helical" evidence="15">
    <location>
        <begin position="180"/>
        <end position="205"/>
    </location>
</feature>
<keyword evidence="3 14" id="KW-0919">Taste</keyword>
<keyword evidence="11 14" id="KW-0807">Transducer</keyword>
<dbReference type="RefSeq" id="XP_022350653.1">
    <property type="nucleotide sequence ID" value="XM_022494945.1"/>
</dbReference>
<evidence type="ECO:0000256" key="11">
    <source>
        <dbReference type="ARBA" id="ARBA00023224"/>
    </source>
</evidence>
<dbReference type="InterPro" id="IPR007960">
    <property type="entry name" value="TAS2R"/>
</dbReference>
<keyword evidence="7 14" id="KW-0297">G-protein coupled receptor</keyword>
<organism evidence="17 18">
    <name type="scientific">Enhydra lutris kenyoni</name>
    <name type="common">northern sea otter</name>
    <dbReference type="NCBI Taxonomy" id="391180"/>
    <lineage>
        <taxon>Eukaryota</taxon>
        <taxon>Metazoa</taxon>
        <taxon>Chordata</taxon>
        <taxon>Craniata</taxon>
        <taxon>Vertebrata</taxon>
        <taxon>Euteleostomi</taxon>
        <taxon>Mammalia</taxon>
        <taxon>Eutheria</taxon>
        <taxon>Laurasiatheria</taxon>
        <taxon>Carnivora</taxon>
        <taxon>Caniformia</taxon>
        <taxon>Musteloidea</taxon>
        <taxon>Mustelidae</taxon>
        <taxon>Lutrinae</taxon>
        <taxon>Enhydra</taxon>
    </lineage>
</organism>
<dbReference type="GO" id="GO:0016020">
    <property type="term" value="C:membrane"/>
    <property type="evidence" value="ECO:0007669"/>
    <property type="project" value="UniProtKB-SubCell"/>
</dbReference>
<evidence type="ECO:0000256" key="10">
    <source>
        <dbReference type="ARBA" id="ARBA00023180"/>
    </source>
</evidence>
<gene>
    <name evidence="18" type="primary">LOC111142024</name>
</gene>
<evidence type="ECO:0000256" key="13">
    <source>
        <dbReference type="RuleBase" id="RU004423"/>
    </source>
</evidence>
<keyword evidence="5 14" id="KW-0812">Transmembrane</keyword>
<evidence type="ECO:0000256" key="15">
    <source>
        <dbReference type="SAM" id="Phobius"/>
    </source>
</evidence>
<evidence type="ECO:0000256" key="14">
    <source>
        <dbReference type="RuleBase" id="RU004424"/>
    </source>
</evidence>
<keyword evidence="4 14" id="KW-0716">Sensory transduction</keyword>
<keyword evidence="10" id="KW-0325">Glycoprotein</keyword>
<dbReference type="SUPFAM" id="SSF81321">
    <property type="entry name" value="Family A G protein-coupled receptor-like"/>
    <property type="match status" value="1"/>
</dbReference>
<feature type="transmembrane region" description="Helical" evidence="15">
    <location>
        <begin position="88"/>
        <end position="109"/>
    </location>
</feature>
<feature type="transmembrane region" description="Helical" evidence="15">
    <location>
        <begin position="6"/>
        <end position="29"/>
    </location>
</feature>
<evidence type="ECO:0000256" key="3">
    <source>
        <dbReference type="ARBA" id="ARBA00022480"/>
    </source>
</evidence>
<comment type="function">
    <text evidence="12">Gustducin-coupled receptor implicated in the perception of bitter compounds in the oral cavity and the gastrointestinal tract. Signals through PLCB2 and the calcium-regulated cation channel TRPM5.</text>
</comment>
<feature type="transmembrane region" description="Helical" evidence="15">
    <location>
        <begin position="129"/>
        <end position="148"/>
    </location>
</feature>
<dbReference type="GeneID" id="111142024"/>
<reference evidence="18" key="1">
    <citation type="submission" date="2025-08" db="UniProtKB">
        <authorList>
            <consortium name="RefSeq"/>
        </authorList>
    </citation>
    <scope>IDENTIFICATION</scope>
    <source>
        <tissue evidence="18">Blood</tissue>
    </source>
</reference>
<evidence type="ECO:0000256" key="7">
    <source>
        <dbReference type="ARBA" id="ARBA00023040"/>
    </source>
</evidence>
<feature type="transmembrane region" description="Helical" evidence="15">
    <location>
        <begin position="232"/>
        <end position="256"/>
    </location>
</feature>
<dbReference type="STRING" id="391180.A0A2Y9IQ59"/>
<protein>
    <recommendedName>
        <fullName evidence="14">Taste receptor type 2</fullName>
    </recommendedName>
</protein>
<evidence type="ECO:0000256" key="6">
    <source>
        <dbReference type="ARBA" id="ARBA00022989"/>
    </source>
</evidence>
<comment type="subcellular location">
    <subcellularLocation>
        <location evidence="1 14">Membrane</location>
        <topology evidence="1 14">Multi-pass membrane protein</topology>
    </subcellularLocation>
</comment>
<accession>A0A2Y9IQ59</accession>
<dbReference type="AlphaFoldDB" id="A0A2Y9IQ59"/>
<evidence type="ECO:0000256" key="8">
    <source>
        <dbReference type="ARBA" id="ARBA00023136"/>
    </source>
</evidence>
<evidence type="ECO:0000313" key="18">
    <source>
        <dbReference type="RefSeq" id="XP_022350653.1"/>
    </source>
</evidence>
<dbReference type="GO" id="GO:0004930">
    <property type="term" value="F:G protein-coupled receptor activity"/>
    <property type="evidence" value="ECO:0007669"/>
    <property type="project" value="UniProtKB-KW"/>
</dbReference>
<proteinExistence type="inferred from homology"/>
<evidence type="ECO:0000256" key="9">
    <source>
        <dbReference type="ARBA" id="ARBA00023170"/>
    </source>
</evidence>
<dbReference type="PANTHER" id="PTHR11394:SF29">
    <property type="entry name" value="TASTE RECEPTOR TYPE 2 MEMBER 9"/>
    <property type="match status" value="1"/>
</dbReference>
<evidence type="ECO:0000256" key="5">
    <source>
        <dbReference type="ARBA" id="ARBA00022692"/>
    </source>
</evidence>
<comment type="similarity">
    <text evidence="2 13">Belongs to the G-protein coupled receptor T2R family.</text>
</comment>
<dbReference type="Proteomes" id="UP000248482">
    <property type="component" value="Unplaced"/>
</dbReference>
<feature type="transmembrane region" description="Helical" evidence="15">
    <location>
        <begin position="262"/>
        <end position="284"/>
    </location>
</feature>
<dbReference type="PROSITE" id="PS50262">
    <property type="entry name" value="G_PROTEIN_RECEP_F1_2"/>
    <property type="match status" value="1"/>
</dbReference>
<keyword evidence="6 15" id="KW-1133">Transmembrane helix</keyword>
<dbReference type="OrthoDB" id="8876749at2759"/>
<dbReference type="PANTHER" id="PTHR11394">
    <property type="entry name" value="TASTE RECEPTOR TYPE 2"/>
    <property type="match status" value="1"/>
</dbReference>
<feature type="domain" description="G-protein coupled receptors family 1 profile" evidence="16">
    <location>
        <begin position="23"/>
        <end position="281"/>
    </location>
</feature>
<dbReference type="Gene3D" id="1.20.1070.10">
    <property type="entry name" value="Rhodopsin 7-helix transmembrane proteins"/>
    <property type="match status" value="1"/>
</dbReference>